<dbReference type="Gene3D" id="3.30.2020.30">
    <property type="match status" value="1"/>
</dbReference>
<evidence type="ECO:0000256" key="10">
    <source>
        <dbReference type="ARBA" id="ARBA00023004"/>
    </source>
</evidence>
<evidence type="ECO:0000256" key="13">
    <source>
        <dbReference type="ARBA" id="ARBA00032283"/>
    </source>
</evidence>
<comment type="cofactor">
    <cofactor evidence="2">
        <name>L-ascorbate</name>
        <dbReference type="ChEBI" id="CHEBI:38290"/>
    </cofactor>
</comment>
<dbReference type="GO" id="GO:0050353">
    <property type="term" value="F:trimethyllysine dioxygenase activity"/>
    <property type="evidence" value="ECO:0007669"/>
    <property type="project" value="UniProtKB-EC"/>
</dbReference>
<evidence type="ECO:0000256" key="4">
    <source>
        <dbReference type="ARBA" id="ARBA00008654"/>
    </source>
</evidence>
<dbReference type="EMBL" id="AE016818">
    <property type="protein sequence ID" value="AAS52650.2"/>
    <property type="molecule type" value="Genomic_DNA"/>
</dbReference>
<dbReference type="Gene3D" id="3.60.130.10">
    <property type="entry name" value="Clavaminate synthase-like"/>
    <property type="match status" value="1"/>
</dbReference>
<evidence type="ECO:0000256" key="7">
    <source>
        <dbReference type="ARBA" id="ARBA00022873"/>
    </source>
</evidence>
<dbReference type="EC" id="1.14.11.8" evidence="5"/>
<dbReference type="HOGENOM" id="CLU_021859_2_1_1"/>
<evidence type="ECO:0000259" key="17">
    <source>
        <dbReference type="Pfam" id="PF02668"/>
    </source>
</evidence>
<dbReference type="FunFam" id="3.30.2020.30:FF:000002">
    <property type="entry name" value="Putative gamma-butyrobetaine dioxygenase"/>
    <property type="match status" value="1"/>
</dbReference>
<dbReference type="OrthoDB" id="408743at2759"/>
<comment type="similarity">
    <text evidence="4">Belongs to the gamma-BBH/TMLD family.</text>
</comment>
<dbReference type="NCBIfam" id="TIGR02410">
    <property type="entry name" value="carnitine_TMLD"/>
    <property type="match status" value="1"/>
</dbReference>
<comment type="cofactor">
    <cofactor evidence="1">
        <name>Fe(2+)</name>
        <dbReference type="ChEBI" id="CHEBI:29033"/>
    </cofactor>
</comment>
<protein>
    <recommendedName>
        <fullName evidence="16">Trimethyllysine dioxygenase</fullName>
        <ecNumber evidence="5">1.14.11.8</ecNumber>
    </recommendedName>
    <alternativeName>
        <fullName evidence="12">Epsilon-trimethyllysine 2-oxoglutarate dioxygenase</fullName>
    </alternativeName>
    <alternativeName>
        <fullName evidence="11">TML hydroxylase</fullName>
    </alternativeName>
    <alternativeName>
        <fullName evidence="13">TML-alpha-ketoglutarate dioxygenase</fullName>
    </alternativeName>
</protein>
<feature type="domain" description="TauD/TfdA-like" evidence="17">
    <location>
        <begin position="145"/>
        <end position="386"/>
    </location>
</feature>
<keyword evidence="10" id="KW-0408">Iron</keyword>
<dbReference type="InterPro" id="IPR003819">
    <property type="entry name" value="TauD/TfdA-like"/>
</dbReference>
<dbReference type="GO" id="GO:0045329">
    <property type="term" value="P:carnitine biosynthetic process"/>
    <property type="evidence" value="ECO:0000318"/>
    <property type="project" value="GO_Central"/>
</dbReference>
<dbReference type="OMA" id="EKVCIQP"/>
<comment type="catalytic activity">
    <reaction evidence="15">
        <text>N(6),N(6),N(6)-trimethyl-L-lysine + 2-oxoglutarate + O2 = (3S)-3-hydroxy-N(6),N(6),N(6)-trimethyl-L-lysine + succinate + CO2</text>
        <dbReference type="Rhea" id="RHEA:14181"/>
        <dbReference type="ChEBI" id="CHEBI:15379"/>
        <dbReference type="ChEBI" id="CHEBI:16526"/>
        <dbReference type="ChEBI" id="CHEBI:16810"/>
        <dbReference type="ChEBI" id="CHEBI:30031"/>
        <dbReference type="ChEBI" id="CHEBI:58100"/>
        <dbReference type="ChEBI" id="CHEBI:141499"/>
        <dbReference type="EC" id="1.14.11.8"/>
    </reaction>
</comment>
<evidence type="ECO:0000256" key="9">
    <source>
        <dbReference type="ARBA" id="ARBA00023002"/>
    </source>
</evidence>
<evidence type="ECO:0000256" key="11">
    <source>
        <dbReference type="ARBA" id="ARBA00030363"/>
    </source>
</evidence>
<dbReference type="SUPFAM" id="SSF51197">
    <property type="entry name" value="Clavaminate synthase-like"/>
    <property type="match status" value="1"/>
</dbReference>
<dbReference type="InterPro" id="IPR050411">
    <property type="entry name" value="AlphaKG_dependent_hydroxylases"/>
</dbReference>
<dbReference type="Proteomes" id="UP000000591">
    <property type="component" value="Chromosome V"/>
</dbReference>
<dbReference type="InterPro" id="IPR042098">
    <property type="entry name" value="TauD-like_sf"/>
</dbReference>
<evidence type="ECO:0000256" key="14">
    <source>
        <dbReference type="ARBA" id="ARBA00046008"/>
    </source>
</evidence>
<dbReference type="InterPro" id="IPR010376">
    <property type="entry name" value="GBBH-like_N"/>
</dbReference>
<dbReference type="eggNOG" id="KOG3889">
    <property type="taxonomic scope" value="Eukaryota"/>
</dbReference>
<organism evidence="19 20">
    <name type="scientific">Eremothecium gossypii (strain ATCC 10895 / CBS 109.51 / FGSC 9923 / NRRL Y-1056)</name>
    <name type="common">Yeast</name>
    <name type="synonym">Ashbya gossypii</name>
    <dbReference type="NCBI Taxonomy" id="284811"/>
    <lineage>
        <taxon>Eukaryota</taxon>
        <taxon>Fungi</taxon>
        <taxon>Dikarya</taxon>
        <taxon>Ascomycota</taxon>
        <taxon>Saccharomycotina</taxon>
        <taxon>Saccharomycetes</taxon>
        <taxon>Saccharomycetales</taxon>
        <taxon>Saccharomycetaceae</taxon>
        <taxon>Eremothecium</taxon>
    </lineage>
</organism>
<evidence type="ECO:0000256" key="15">
    <source>
        <dbReference type="ARBA" id="ARBA00049334"/>
    </source>
</evidence>
<dbReference type="RefSeq" id="NP_984826.2">
    <property type="nucleotide sequence ID" value="NM_210180.2"/>
</dbReference>
<keyword evidence="9" id="KW-0560">Oxidoreductase</keyword>
<evidence type="ECO:0000256" key="16">
    <source>
        <dbReference type="ARBA" id="ARBA00071191"/>
    </source>
</evidence>
<dbReference type="InterPro" id="IPR012776">
    <property type="entry name" value="Trimethyllysine_dOase"/>
</dbReference>
<evidence type="ECO:0000313" key="20">
    <source>
        <dbReference type="Proteomes" id="UP000000591"/>
    </source>
</evidence>
<dbReference type="GeneID" id="4621022"/>
<evidence type="ECO:0000256" key="8">
    <source>
        <dbReference type="ARBA" id="ARBA00022964"/>
    </source>
</evidence>
<dbReference type="Pfam" id="PF06155">
    <property type="entry name" value="GBBH-like_N"/>
    <property type="match status" value="1"/>
</dbReference>
<dbReference type="STRING" id="284811.Q757P7"/>
<dbReference type="AlphaFoldDB" id="Q757P7"/>
<keyword evidence="7" id="KW-0124">Carnitine biosynthesis</keyword>
<feature type="domain" description="Gamma-butyrobetaine hydroxylase-like N-terminal" evidence="18">
    <location>
        <begin position="25"/>
        <end position="102"/>
    </location>
</feature>
<evidence type="ECO:0000259" key="18">
    <source>
        <dbReference type="Pfam" id="PF06155"/>
    </source>
</evidence>
<comment type="pathway">
    <text evidence="3">Amine and polyamine biosynthesis; carnitine biosynthesis.</text>
</comment>
<dbReference type="UniPathway" id="UPA00118"/>
<evidence type="ECO:0000256" key="6">
    <source>
        <dbReference type="ARBA" id="ARBA00022723"/>
    </source>
</evidence>
<keyword evidence="6" id="KW-0479">Metal-binding</keyword>
<evidence type="ECO:0000256" key="5">
    <source>
        <dbReference type="ARBA" id="ARBA00012267"/>
    </source>
</evidence>
<keyword evidence="20" id="KW-1185">Reference proteome</keyword>
<accession>Q757P7</accession>
<keyword evidence="8" id="KW-0223">Dioxygenase</keyword>
<dbReference type="InterPro" id="IPR038492">
    <property type="entry name" value="GBBH-like_N_sf"/>
</dbReference>
<name>Q757P7_EREGS</name>
<gene>
    <name evidence="19" type="ORF">AGOS_AEL035W</name>
</gene>
<evidence type="ECO:0000256" key="12">
    <source>
        <dbReference type="ARBA" id="ARBA00031778"/>
    </source>
</evidence>
<evidence type="ECO:0000256" key="3">
    <source>
        <dbReference type="ARBA" id="ARBA00005022"/>
    </source>
</evidence>
<dbReference type="PANTHER" id="PTHR10696:SF51">
    <property type="entry name" value="TRIMETHYLLYSINE DIOXYGENASE, MITOCHONDRIAL"/>
    <property type="match status" value="1"/>
</dbReference>
<reference evidence="20" key="2">
    <citation type="journal article" date="2013" name="G3 (Bethesda)">
        <title>Genomes of Ashbya fungi isolated from insects reveal four mating-type loci, numerous translocations, lack of transposons, and distinct gene duplications.</title>
        <authorList>
            <person name="Dietrich F.S."/>
            <person name="Voegeli S."/>
            <person name="Kuo S."/>
            <person name="Philippsen P."/>
        </authorList>
    </citation>
    <scope>GENOME REANNOTATION</scope>
    <source>
        <strain evidence="20">ATCC 10895 / CBS 109.51 / FGSC 9923 / NRRL Y-1056</strain>
    </source>
</reference>
<dbReference type="PANTHER" id="PTHR10696">
    <property type="entry name" value="GAMMA-BUTYROBETAINE HYDROXYLASE-RELATED"/>
    <property type="match status" value="1"/>
</dbReference>
<dbReference type="Pfam" id="PF02668">
    <property type="entry name" value="TauD"/>
    <property type="match status" value="1"/>
</dbReference>
<reference evidence="19 20" key="1">
    <citation type="journal article" date="2004" name="Science">
        <title>The Ashbya gossypii genome as a tool for mapping the ancient Saccharomyces cerevisiae genome.</title>
        <authorList>
            <person name="Dietrich F.S."/>
            <person name="Voegeli S."/>
            <person name="Brachat S."/>
            <person name="Lerch A."/>
            <person name="Gates K."/>
            <person name="Steiner S."/>
            <person name="Mohr C."/>
            <person name="Pohlmann R."/>
            <person name="Luedi P."/>
            <person name="Choi S."/>
            <person name="Wing R.A."/>
            <person name="Flavier A."/>
            <person name="Gaffney T.D."/>
            <person name="Philippsen P."/>
        </authorList>
    </citation>
    <scope>NUCLEOTIDE SEQUENCE [LARGE SCALE GENOMIC DNA]</scope>
    <source>
        <strain evidence="20">ATCC 10895 / CBS 109.51 / FGSC 9923 / NRRL Y-1056</strain>
    </source>
</reference>
<evidence type="ECO:0000256" key="2">
    <source>
        <dbReference type="ARBA" id="ARBA00001961"/>
    </source>
</evidence>
<dbReference type="GO" id="GO:0005739">
    <property type="term" value="C:mitochondrion"/>
    <property type="evidence" value="ECO:0000318"/>
    <property type="project" value="GO_Central"/>
</dbReference>
<dbReference type="GO" id="GO:0005506">
    <property type="term" value="F:iron ion binding"/>
    <property type="evidence" value="ECO:0007669"/>
    <property type="project" value="InterPro"/>
</dbReference>
<dbReference type="InParanoid" id="Q757P7"/>
<proteinExistence type="inferred from homology"/>
<evidence type="ECO:0000256" key="1">
    <source>
        <dbReference type="ARBA" id="ARBA00001954"/>
    </source>
</evidence>
<evidence type="ECO:0000313" key="19">
    <source>
        <dbReference type="EMBL" id="AAS52650.2"/>
    </source>
</evidence>
<sequence length="412" mass="47658">MEIKSLKKADTIFDSYVELALCAESSVFHWIYLRDNCTCTECFHDATVQRTLDTFDELPWKVCRQSYSAEAPKEAEFEIREGKLRVRWPDEHVSEFSEDWLRRHSYQPPLSTKPKALSLPAKSHWDRAEFNKLLGDGAHFCTRYDNLPSELPTVLREIYEFGFTFVRNVPVSIEATKTVSELISIIRPTHYDTGVWEFTSDLAKHDTAYTTVGISMHTDGNYWHELPGLQLFHLLEHSGGEGGETQIVDVAKVVDQLRELAAQDESWRTTYKVLTEHPLAFHQSGELDSVFYQADYPTLTLDATGELEQCRWNTSDRISQAPLAPGSPYTVPQVYQALFRLDSLIKDEKNYVQFKMQPGTIFIFDNWRVLHARTSFTGCRRLCGSYLTRDDFLARFRSIVFDREAIKDEIYQ</sequence>
<dbReference type="KEGG" id="ago:AGOS_AEL035W"/>
<comment type="function">
    <text evidence="14">Converts trimethyllysine (TML) into hydroxytrimethyllysine (HTML).</text>
</comment>